<dbReference type="InterPro" id="IPR054186">
    <property type="entry name" value="DUF6891"/>
</dbReference>
<sequence>MNEGDWDLVDPTDRAEIAEDVRLHVAIGRSGFEQVLHGVVESRLDEIDDQALLERGVRDLVAREFAGHLAAQATWPAVTDGDRLSMAMLDLAMAGIVAREHYTCCTGCGVGEIRREAGDVSGARGYVFYHQQDAERAAGGGDVYLAFGAHTADAPSPSVPGDTNRPQTDGSGGADGAGVGGFGGVAGVGLGGSGEADGAGAGGSGDVGEVRAGGVEDRDEVIGGEIVRVLRGRGLGVEWSGDVGQRIRVRMDWRRRRFGWLAEYPGSGVEGEPVDGLRVTYCDNASVSREEPVVMSGQECRDLMLWMTPRDGNFICYEGRSGSVLQFAWERGIRLWAETPDVVRQRSLGRHVRVDEALAMIAALAEEDRITLRDLGELQEVSWT</sequence>
<dbReference type="EMBL" id="FNVT01000003">
    <property type="protein sequence ID" value="SEG61599.1"/>
    <property type="molecule type" value="Genomic_DNA"/>
</dbReference>
<feature type="domain" description="DUF6891" evidence="2">
    <location>
        <begin position="216"/>
        <end position="257"/>
    </location>
</feature>
<feature type="region of interest" description="Disordered" evidence="1">
    <location>
        <begin position="153"/>
        <end position="177"/>
    </location>
</feature>
<protein>
    <recommendedName>
        <fullName evidence="2">DUF6891 domain-containing protein</fullName>
    </recommendedName>
</protein>
<reference evidence="3 4" key="1">
    <citation type="submission" date="2016-10" db="EMBL/GenBank/DDBJ databases">
        <authorList>
            <person name="de Groot N.N."/>
        </authorList>
    </citation>
    <scope>NUCLEOTIDE SEQUENCE [LARGE SCALE GENOMIC DNA]</scope>
    <source>
        <strain evidence="3 4">CGMCC 4.7037</strain>
    </source>
</reference>
<feature type="domain" description="DUF6891" evidence="2">
    <location>
        <begin position="13"/>
        <end position="152"/>
    </location>
</feature>
<feature type="region of interest" description="Disordered" evidence="1">
    <location>
        <begin position="196"/>
        <end position="215"/>
    </location>
</feature>
<dbReference type="AlphaFoldDB" id="A0A1H6BLJ9"/>
<dbReference type="Proteomes" id="UP000236732">
    <property type="component" value="Unassembled WGS sequence"/>
</dbReference>
<organism evidence="3 4">
    <name type="scientific">Nonomuraea solani</name>
    <dbReference type="NCBI Taxonomy" id="1144553"/>
    <lineage>
        <taxon>Bacteria</taxon>
        <taxon>Bacillati</taxon>
        <taxon>Actinomycetota</taxon>
        <taxon>Actinomycetes</taxon>
        <taxon>Streptosporangiales</taxon>
        <taxon>Streptosporangiaceae</taxon>
        <taxon>Nonomuraea</taxon>
    </lineage>
</organism>
<keyword evidence="4" id="KW-1185">Reference proteome</keyword>
<evidence type="ECO:0000313" key="3">
    <source>
        <dbReference type="EMBL" id="SEG61599.1"/>
    </source>
</evidence>
<name>A0A1H6BLJ9_9ACTN</name>
<evidence type="ECO:0000256" key="1">
    <source>
        <dbReference type="SAM" id="MobiDB-lite"/>
    </source>
</evidence>
<dbReference type="RefSeq" id="WP_103956153.1">
    <property type="nucleotide sequence ID" value="NZ_FNVT01000003.1"/>
</dbReference>
<evidence type="ECO:0000313" key="4">
    <source>
        <dbReference type="Proteomes" id="UP000236732"/>
    </source>
</evidence>
<feature type="compositionally biased region" description="Gly residues" evidence="1">
    <location>
        <begin position="196"/>
        <end position="206"/>
    </location>
</feature>
<gene>
    <name evidence="3" type="ORF">SAMN05444920_103486</name>
</gene>
<accession>A0A1H6BLJ9</accession>
<dbReference type="Pfam" id="PF21831">
    <property type="entry name" value="DUF6891"/>
    <property type="match status" value="2"/>
</dbReference>
<evidence type="ECO:0000259" key="2">
    <source>
        <dbReference type="Pfam" id="PF21831"/>
    </source>
</evidence>
<proteinExistence type="predicted"/>
<dbReference type="OrthoDB" id="5515732at2"/>